<evidence type="ECO:0000259" key="2">
    <source>
        <dbReference type="PROSITE" id="PS50943"/>
    </source>
</evidence>
<dbReference type="InterPro" id="IPR001387">
    <property type="entry name" value="Cro/C1-type_HTH"/>
</dbReference>
<dbReference type="EMBL" id="AWTN01000148">
    <property type="protein sequence ID" value="KGG83044.1"/>
    <property type="molecule type" value="Genomic_DNA"/>
</dbReference>
<sequence length="164" mass="18501">MEKLRYRRPQTPFEELTLGQRVQWLLIRRKLTQTAAAKQVGITQAAIANIINGARNPSAQTLMKLSRGLSTSPSFIMYGTGFVLSSAEPEDDPQAELLQIHKTLDETKQEMLMVFARMLADKPVLSSRKREDQAQPKTTTRYIETPSVSPAKQSPLWGLRFAWG</sequence>
<dbReference type="CDD" id="cd00093">
    <property type="entry name" value="HTH_XRE"/>
    <property type="match status" value="1"/>
</dbReference>
<comment type="caution">
    <text evidence="3">The sequence shown here is derived from an EMBL/GenBank/DDBJ whole genome shotgun (WGS) entry which is preliminary data.</text>
</comment>
<proteinExistence type="predicted"/>
<evidence type="ECO:0000256" key="1">
    <source>
        <dbReference type="SAM" id="MobiDB-lite"/>
    </source>
</evidence>
<gene>
    <name evidence="3" type="ORF">P245_25890</name>
</gene>
<feature type="compositionally biased region" description="Polar residues" evidence="1">
    <location>
        <begin position="135"/>
        <end position="150"/>
    </location>
</feature>
<dbReference type="PROSITE" id="PS50943">
    <property type="entry name" value="HTH_CROC1"/>
    <property type="match status" value="1"/>
</dbReference>
<dbReference type="Gene3D" id="1.10.260.40">
    <property type="entry name" value="lambda repressor-like DNA-binding domains"/>
    <property type="match status" value="1"/>
</dbReference>
<organism evidence="3 4">
    <name type="scientific">Comamonas thiooxydans</name>
    <dbReference type="NCBI Taxonomy" id="363952"/>
    <lineage>
        <taxon>Bacteria</taxon>
        <taxon>Pseudomonadati</taxon>
        <taxon>Pseudomonadota</taxon>
        <taxon>Betaproteobacteria</taxon>
        <taxon>Burkholderiales</taxon>
        <taxon>Comamonadaceae</taxon>
        <taxon>Comamonas</taxon>
    </lineage>
</organism>
<feature type="domain" description="HTH cro/C1-type" evidence="2">
    <location>
        <begin position="28"/>
        <end position="76"/>
    </location>
</feature>
<evidence type="ECO:0000313" key="4">
    <source>
        <dbReference type="Proteomes" id="UP000029567"/>
    </source>
</evidence>
<dbReference type="GO" id="GO:0003677">
    <property type="term" value="F:DNA binding"/>
    <property type="evidence" value="ECO:0007669"/>
    <property type="project" value="InterPro"/>
</dbReference>
<accession>A0A0E3B9A1</accession>
<reference evidence="3 4" key="1">
    <citation type="submission" date="2013-09" db="EMBL/GenBank/DDBJ databases">
        <title>High correlation between genotypes and phenotypes of environmental bacteria Comamonas testosteroni strains.</title>
        <authorList>
            <person name="Liu L."/>
            <person name="Zhu W."/>
            <person name="Xia X."/>
            <person name="Xu B."/>
            <person name="Luo M."/>
            <person name="Wang G."/>
        </authorList>
    </citation>
    <scope>NUCLEOTIDE SEQUENCE [LARGE SCALE GENOMIC DNA]</scope>
    <source>
        <strain evidence="3 4">JL14</strain>
    </source>
</reference>
<dbReference type="RefSeq" id="WP_052088524.1">
    <property type="nucleotide sequence ID" value="NZ_AWTN01000148.1"/>
</dbReference>
<dbReference type="Proteomes" id="UP000029567">
    <property type="component" value="Unassembled WGS sequence"/>
</dbReference>
<evidence type="ECO:0000313" key="3">
    <source>
        <dbReference type="EMBL" id="KGG83044.1"/>
    </source>
</evidence>
<dbReference type="Pfam" id="PF01381">
    <property type="entry name" value="HTH_3"/>
    <property type="match status" value="1"/>
</dbReference>
<dbReference type="AlphaFoldDB" id="A0A0E3B9A1"/>
<dbReference type="SMART" id="SM00530">
    <property type="entry name" value="HTH_XRE"/>
    <property type="match status" value="1"/>
</dbReference>
<name>A0A0E3B9A1_9BURK</name>
<dbReference type="InterPro" id="IPR010982">
    <property type="entry name" value="Lambda_DNA-bd_dom_sf"/>
</dbReference>
<feature type="region of interest" description="Disordered" evidence="1">
    <location>
        <begin position="126"/>
        <end position="150"/>
    </location>
</feature>
<dbReference type="SUPFAM" id="SSF47413">
    <property type="entry name" value="lambda repressor-like DNA-binding domains"/>
    <property type="match status" value="1"/>
</dbReference>
<protein>
    <recommendedName>
        <fullName evidence="2">HTH cro/C1-type domain-containing protein</fullName>
    </recommendedName>
</protein>